<evidence type="ECO:0000313" key="2">
    <source>
        <dbReference type="Proteomes" id="UP000002133"/>
    </source>
</evidence>
<sequence length="101" mass="11770">MITAAAKFEKFHADNPEVYEVLVRLAREWVEVTGRRKLGIANLYERARWEIAMRTSDPEYKLNNDHRAFYARLIMAREPDLDGLFALRTSEADEWIAEVAA</sequence>
<evidence type="ECO:0000313" key="1">
    <source>
        <dbReference type="EMBL" id="AAD17628.1"/>
    </source>
</evidence>
<dbReference type="RefSeq" id="NP_569796.1">
    <property type="nucleotide sequence ID" value="NC_003387.1"/>
</dbReference>
<accession>Q9ZX17</accession>
<gene>
    <name evidence="1" type="primary">63</name>
    <name evidence="1" type="ORF">TM4_63</name>
</gene>
<dbReference type="KEGG" id="vg:932278"/>
<keyword evidence="2" id="KW-1185">Reference proteome</keyword>
<organismHost>
    <name type="scientific">Mycobacterium</name>
    <dbReference type="NCBI Taxonomy" id="1763"/>
</organismHost>
<proteinExistence type="predicted"/>
<organism evidence="1 2">
    <name type="scientific">Mycobacterium phage TM4</name>
    <name type="common">Mycobacteriophage TM4</name>
    <dbReference type="NCBI Taxonomy" id="88870"/>
    <lineage>
        <taxon>Viruses</taxon>
        <taxon>Duplodnaviria</taxon>
        <taxon>Heunggongvirae</taxon>
        <taxon>Uroviricota</taxon>
        <taxon>Caudoviricetes</taxon>
        <taxon>Weiservirinae</taxon>
        <taxon>Timquatrovirus</taxon>
        <taxon>Timquatrovirus TM4</taxon>
        <taxon>Mycobacterium virus TM4</taxon>
    </lineage>
</organism>
<protein>
    <submittedName>
        <fullName evidence="1">Uncharacterized protein</fullName>
    </submittedName>
</protein>
<name>Q9ZX17_BPMT4</name>
<reference evidence="1 2" key="1">
    <citation type="journal article" date="1998" name="Tuber. Lung Dis.">
        <title>Mycobacteriophage TM4: genome structure and gene expression.</title>
        <authorList>
            <person name="Ford M.E."/>
            <person name="Stenstrom C."/>
            <person name="Hendrix R.W."/>
            <person name="Hatfull G.F."/>
        </authorList>
    </citation>
    <scope>NUCLEOTIDE SEQUENCE</scope>
</reference>
<dbReference type="OrthoDB" id="22072at10239"/>
<dbReference type="Proteomes" id="UP000002133">
    <property type="component" value="Segment"/>
</dbReference>
<dbReference type="EMBL" id="AF068845">
    <property type="protein sequence ID" value="AAD17628.1"/>
    <property type="molecule type" value="Genomic_DNA"/>
</dbReference>